<feature type="domain" description="Hydantoinase A/oxoprolinase" evidence="2">
    <location>
        <begin position="204"/>
        <end position="487"/>
    </location>
</feature>
<evidence type="ECO:0000313" key="5">
    <source>
        <dbReference type="EMBL" id="EWH09610.1"/>
    </source>
</evidence>
<dbReference type="PANTHER" id="PTHR11365">
    <property type="entry name" value="5-OXOPROLINASE RELATED"/>
    <property type="match status" value="1"/>
</dbReference>
<evidence type="ECO:0000259" key="2">
    <source>
        <dbReference type="Pfam" id="PF01968"/>
    </source>
</evidence>
<dbReference type="Pfam" id="PF01968">
    <property type="entry name" value="Hydantoinase_A"/>
    <property type="match status" value="1"/>
</dbReference>
<dbReference type="Pfam" id="PF05378">
    <property type="entry name" value="Hydant_A_N"/>
    <property type="match status" value="1"/>
</dbReference>
<dbReference type="PATRIC" id="fig|1328313.3.peg.2372"/>
<dbReference type="InterPro" id="IPR002821">
    <property type="entry name" value="Hydantoinase_A"/>
</dbReference>
<evidence type="ECO:0000259" key="3">
    <source>
        <dbReference type="Pfam" id="PF02538"/>
    </source>
</evidence>
<sequence>MAGWQFWVDRGGTFTDIVAVKPDGTLTTHKLLSENPERYQNSAIQGIRELLQLSYEQAIPVELIDSVKVGTTVATNALLERKGEKTALVTTQGFKDCLKIAYQNRPDIFAQQINLPDTLFTEAFEISERICANGQVEQPLDIQDARTQLQQIKQRGYNAIAVVLLHSWINPQHEQALELVAKEVGFSQVSLSHKASQTIKLIPRGDTCVADAYLTPVMQNYVRQIADALHGVDLYFMQSNGALTQADSFKGKDAILSGPAGGIVGAVKTAKHSQHNKIIGFDMGGTSTDVSHYADQYEFSYCTEVAGVRLATPMLNIHTVAAGGGSVCIYADGRFQVGPESAGSNPGPACYRKGGPLTVTDCNLVLGKLNEQLFPAVFGHNGDLPLDKQASINKLEQVQKALKLDDVELTIEQIANGFIEVAVDNMAHAVRHISTKRGYDLADYTLSCFGGAGGQHACLMAEALGMSKVIIHPYAGVLSAFGIGLSDQGMGAEFSFQQVLSFNQLQQLKQQIQTKQQQFVEQLTQQTGVKTTAAIETKAKLLVKYQGAEVRFEVDYSDDLDSIIQDFEAQHVKQFGYIQQSDILIDAYVVEVHLNSQVDLTATDIRVEPLLAQVELTHSNHFSVYQREQLTENQVIVGPALVVEKTGCNVVEAGWQVTQLADKTLLCEKTRHDNKLPTPVCPQQLDISPVKLEIYNNLFMSFAEQMGEVLARTAHSVNIRERLDFSCAIFNEYGELIANAPHVPVHLGSMSHSVLSVIQQHKTTMQAGDSYLINSPFLGGTHLPDLTLVTPIFYQSQTPVLYVASRAHHADVGGITPGSMPADSCVIEQEGLLFEGLKVAEQDNLQVELITQAFSCSKYPARNVQQNIADLSAQLAANKVGQQALNQLLKQYGVDNCRRILNAILDNGELAVKNALKNLNSGAAELTMDCGARICVNITIEGETALIDFAGTSAQQPTNFNAPRSITDAAVIYVFRCLVENSIPLNAGCMRPLSVKVPKQSMLNPEYPAAVVAGNVEVSQAVVSTLFLALGKQACSQTTMNNLSFGNAEYQYYETLAGGTGAGITPTGCCYAGQHAVHSHMTNSRLTDPEILEQRYPVKLKKFSIRENSGGRGQYPGGNGLVRSIEFLQPMQINILANARVNAPKGLSGGGNGLCGRNYLVKSTQTNPIELAYNANVAVSAGDILTIETPGGGGFGKQ</sequence>
<proteinExistence type="inferred from homology"/>
<accession>W7QWG9</accession>
<dbReference type="eggNOG" id="COG0146">
    <property type="taxonomic scope" value="Bacteria"/>
</dbReference>
<dbReference type="InterPro" id="IPR003692">
    <property type="entry name" value="Hydantoinase_B"/>
</dbReference>
<dbReference type="InterPro" id="IPR008040">
    <property type="entry name" value="Hydant_A_N"/>
</dbReference>
<dbReference type="GO" id="GO:0005829">
    <property type="term" value="C:cytosol"/>
    <property type="evidence" value="ECO:0007669"/>
    <property type="project" value="TreeGrafter"/>
</dbReference>
<dbReference type="AlphaFoldDB" id="W7QWG9"/>
<organism evidence="5 6">
    <name type="scientific">Catenovulum agarivorans DS-2</name>
    <dbReference type="NCBI Taxonomy" id="1328313"/>
    <lineage>
        <taxon>Bacteria</taxon>
        <taxon>Pseudomonadati</taxon>
        <taxon>Pseudomonadota</taxon>
        <taxon>Gammaproteobacteria</taxon>
        <taxon>Alteromonadales</taxon>
        <taxon>Alteromonadaceae</taxon>
        <taxon>Catenovulum</taxon>
    </lineage>
</organism>
<dbReference type="OrthoDB" id="9768323at2"/>
<comment type="caution">
    <text evidence="5">The sequence shown here is derived from an EMBL/GenBank/DDBJ whole genome shotgun (WGS) entry which is preliminary data.</text>
</comment>
<comment type="similarity">
    <text evidence="1">Belongs to the oxoprolinase family.</text>
</comment>
<evidence type="ECO:0000256" key="1">
    <source>
        <dbReference type="ARBA" id="ARBA00010403"/>
    </source>
</evidence>
<dbReference type="GO" id="GO:0006749">
    <property type="term" value="P:glutathione metabolic process"/>
    <property type="evidence" value="ECO:0007669"/>
    <property type="project" value="TreeGrafter"/>
</dbReference>
<evidence type="ECO:0000313" key="6">
    <source>
        <dbReference type="Proteomes" id="UP000019276"/>
    </source>
</evidence>
<reference evidence="5 6" key="1">
    <citation type="journal article" date="2014" name="Genome Announc.">
        <title>Draft Genome Sequence of the Agar-Degrading Bacterium Catenovulum sp. Strain DS-2, Isolated from Intestines of Haliotis diversicolor.</title>
        <authorList>
            <person name="Shan D."/>
            <person name="Li X."/>
            <person name="Gu Z."/>
            <person name="Wei G."/>
            <person name="Gao Z."/>
            <person name="Shao Z."/>
        </authorList>
    </citation>
    <scope>NUCLEOTIDE SEQUENCE [LARGE SCALE GENOMIC DNA]</scope>
    <source>
        <strain evidence="5 6">DS-2</strain>
    </source>
</reference>
<gene>
    <name evidence="5" type="ORF">DS2_11598</name>
</gene>
<dbReference type="eggNOG" id="COG0145">
    <property type="taxonomic scope" value="Bacteria"/>
</dbReference>
<dbReference type="PANTHER" id="PTHR11365:SF23">
    <property type="entry name" value="HYPOTHETICAL 5-OXOPROLINASE (EUROFUNG)-RELATED"/>
    <property type="match status" value="1"/>
</dbReference>
<dbReference type="EMBL" id="ARZY01000021">
    <property type="protein sequence ID" value="EWH09610.1"/>
    <property type="molecule type" value="Genomic_DNA"/>
</dbReference>
<name>W7QWG9_9ALTE</name>
<feature type="domain" description="Hydantoinase B/oxoprolinase" evidence="3">
    <location>
        <begin position="689"/>
        <end position="1197"/>
    </location>
</feature>
<dbReference type="GO" id="GO:0017168">
    <property type="term" value="F:5-oxoprolinase (ATP-hydrolyzing) activity"/>
    <property type="evidence" value="ECO:0007669"/>
    <property type="project" value="TreeGrafter"/>
</dbReference>
<keyword evidence="6" id="KW-1185">Reference proteome</keyword>
<feature type="domain" description="Hydantoinase/oxoprolinase N-terminal" evidence="4">
    <location>
        <begin position="6"/>
        <end position="184"/>
    </location>
</feature>
<evidence type="ECO:0000259" key="4">
    <source>
        <dbReference type="Pfam" id="PF05378"/>
    </source>
</evidence>
<dbReference type="InterPro" id="IPR045079">
    <property type="entry name" value="Oxoprolinase-like"/>
</dbReference>
<protein>
    <submittedName>
        <fullName evidence="5">5-oxoprolinase</fullName>
    </submittedName>
</protein>
<dbReference type="RefSeq" id="WP_035014961.1">
    <property type="nucleotide sequence ID" value="NZ_ARZY01000021.1"/>
</dbReference>
<dbReference type="Proteomes" id="UP000019276">
    <property type="component" value="Unassembled WGS sequence"/>
</dbReference>
<dbReference type="STRING" id="1328313.DS2_11598"/>
<dbReference type="Pfam" id="PF02538">
    <property type="entry name" value="Hydantoinase_B"/>
    <property type="match status" value="1"/>
</dbReference>